<dbReference type="OrthoDB" id="6431331at2759"/>
<sequence>MAKFLHHSTKAPIVTVSGYGKIAYQDHSPTASAVAVSKDGKPLTILCVHGLLANSTLWSKMFPLFTSKGYRVVSPDLPLGSHLYPLSPDADVTPPGLGKLLCGFIEEANLENVVVLANDTGGAITQMMVTHHPTPRVKALALTDCDVYDYFLPPMFQPFLSVAAKFPGLYHLRLTNWLGMNHTMRYLPPLCGYLVKHREINNASDTILRRTFETGYNVPWECLRDVKRIVGAIDNKYTIDAAKNKFGGFPGKVLLAWCPEDQAFVDKFIPRLVEDFGGEGKVTAVQIHDSFTFSMLDQPEKLAEEVDKWAKANL</sequence>
<evidence type="ECO:0000259" key="1">
    <source>
        <dbReference type="Pfam" id="PF12697"/>
    </source>
</evidence>
<feature type="domain" description="AB hydrolase-1" evidence="1">
    <location>
        <begin position="45"/>
        <end position="304"/>
    </location>
</feature>
<keyword evidence="3" id="KW-1185">Reference proteome</keyword>
<dbReference type="SUPFAM" id="SSF53474">
    <property type="entry name" value="alpha/beta-Hydrolases"/>
    <property type="match status" value="1"/>
</dbReference>
<proteinExistence type="predicted"/>
<dbReference type="GO" id="GO:0016787">
    <property type="term" value="F:hydrolase activity"/>
    <property type="evidence" value="ECO:0007669"/>
    <property type="project" value="UniProtKB-KW"/>
</dbReference>
<dbReference type="Gene3D" id="3.40.50.1820">
    <property type="entry name" value="alpha/beta hydrolase"/>
    <property type="match status" value="1"/>
</dbReference>
<dbReference type="PANTHER" id="PTHR43689">
    <property type="entry name" value="HYDROLASE"/>
    <property type="match status" value="1"/>
</dbReference>
<accession>A0A139AY78</accession>
<reference evidence="2 3" key="1">
    <citation type="journal article" date="2015" name="Genome Biol. Evol.">
        <title>Phylogenomic analyses indicate that early fungi evolved digesting cell walls of algal ancestors of land plants.</title>
        <authorList>
            <person name="Chang Y."/>
            <person name="Wang S."/>
            <person name="Sekimoto S."/>
            <person name="Aerts A.L."/>
            <person name="Choi C."/>
            <person name="Clum A."/>
            <person name="LaButti K.M."/>
            <person name="Lindquist E.A."/>
            <person name="Yee Ngan C."/>
            <person name="Ohm R.A."/>
            <person name="Salamov A.A."/>
            <person name="Grigoriev I.V."/>
            <person name="Spatafora J.W."/>
            <person name="Berbee M.L."/>
        </authorList>
    </citation>
    <scope>NUCLEOTIDE SEQUENCE [LARGE SCALE GENOMIC DNA]</scope>
    <source>
        <strain evidence="2 3">JEL478</strain>
    </source>
</reference>
<dbReference type="InterPro" id="IPR029058">
    <property type="entry name" value="AB_hydrolase_fold"/>
</dbReference>
<dbReference type="PANTHER" id="PTHR43689:SF8">
    <property type="entry name" value="ALPHA_BETA-HYDROLASES SUPERFAMILY PROTEIN"/>
    <property type="match status" value="1"/>
</dbReference>
<dbReference type="EMBL" id="KQ965732">
    <property type="protein sequence ID" value="KXS21702.1"/>
    <property type="molecule type" value="Genomic_DNA"/>
</dbReference>
<protein>
    <submittedName>
        <fullName evidence="2">Alpha/beta-hydrolase</fullName>
    </submittedName>
</protein>
<keyword evidence="2" id="KW-0378">Hydrolase</keyword>
<organism evidence="2 3">
    <name type="scientific">Gonapodya prolifera (strain JEL478)</name>
    <name type="common">Monoblepharis prolifera</name>
    <dbReference type="NCBI Taxonomy" id="1344416"/>
    <lineage>
        <taxon>Eukaryota</taxon>
        <taxon>Fungi</taxon>
        <taxon>Fungi incertae sedis</taxon>
        <taxon>Chytridiomycota</taxon>
        <taxon>Chytridiomycota incertae sedis</taxon>
        <taxon>Monoblepharidomycetes</taxon>
        <taxon>Monoblepharidales</taxon>
        <taxon>Gonapodyaceae</taxon>
        <taxon>Gonapodya</taxon>
    </lineage>
</organism>
<evidence type="ECO:0000313" key="3">
    <source>
        <dbReference type="Proteomes" id="UP000070544"/>
    </source>
</evidence>
<dbReference type="AlphaFoldDB" id="A0A139AY78"/>
<dbReference type="InterPro" id="IPR000073">
    <property type="entry name" value="AB_hydrolase_1"/>
</dbReference>
<gene>
    <name evidence="2" type="ORF">M427DRAFT_276831</name>
</gene>
<dbReference type="Pfam" id="PF12697">
    <property type="entry name" value="Abhydrolase_6"/>
    <property type="match status" value="1"/>
</dbReference>
<evidence type="ECO:0000313" key="2">
    <source>
        <dbReference type="EMBL" id="KXS21702.1"/>
    </source>
</evidence>
<dbReference type="Proteomes" id="UP000070544">
    <property type="component" value="Unassembled WGS sequence"/>
</dbReference>
<name>A0A139AY78_GONPJ</name>